<dbReference type="InterPro" id="IPR008635">
    <property type="entry name" value="Coiled_stalk_dom"/>
</dbReference>
<evidence type="ECO:0000256" key="6">
    <source>
        <dbReference type="ARBA" id="ARBA00022692"/>
    </source>
</evidence>
<dbReference type="InterPro" id="IPR045584">
    <property type="entry name" value="Pilin-like"/>
</dbReference>
<evidence type="ECO:0000259" key="13">
    <source>
        <dbReference type="Pfam" id="PF03895"/>
    </source>
</evidence>
<evidence type="ECO:0000259" key="16">
    <source>
        <dbReference type="Pfam" id="PF13018"/>
    </source>
</evidence>
<feature type="domain" description="Trimeric autotransporter adhesin YadA-like head" evidence="14">
    <location>
        <begin position="399"/>
        <end position="420"/>
    </location>
</feature>
<dbReference type="SUPFAM" id="SSF101967">
    <property type="entry name" value="Adhesin YadA, collagen-binding domain"/>
    <property type="match status" value="3"/>
</dbReference>
<evidence type="ECO:0000259" key="15">
    <source>
        <dbReference type="Pfam" id="PF05662"/>
    </source>
</evidence>
<dbReference type="GO" id="GO:0009986">
    <property type="term" value="C:cell surface"/>
    <property type="evidence" value="ECO:0007669"/>
    <property type="project" value="UniProtKB-SubCell"/>
</dbReference>
<comment type="subcellular location">
    <subcellularLocation>
        <location evidence="2">Cell outer membrane</location>
    </subcellularLocation>
    <subcellularLocation>
        <location evidence="1">Cell surface</location>
    </subcellularLocation>
</comment>
<dbReference type="Pfam" id="PF03895">
    <property type="entry name" value="YadA_anchor"/>
    <property type="match status" value="1"/>
</dbReference>
<dbReference type="Gene3D" id="2.20.70.140">
    <property type="match status" value="2"/>
</dbReference>
<organism evidence="17 18">
    <name type="scientific">Taylorella equigenitalis (strain MCE9)</name>
    <dbReference type="NCBI Taxonomy" id="937774"/>
    <lineage>
        <taxon>Bacteria</taxon>
        <taxon>Pseudomonadati</taxon>
        <taxon>Pseudomonadota</taxon>
        <taxon>Betaproteobacteria</taxon>
        <taxon>Burkholderiales</taxon>
        <taxon>Alcaligenaceae</taxon>
        <taxon>Taylorella</taxon>
    </lineage>
</organism>
<evidence type="ECO:0000256" key="12">
    <source>
        <dbReference type="SAM" id="Phobius"/>
    </source>
</evidence>
<dbReference type="Gene3D" id="1.20.5.170">
    <property type="match status" value="1"/>
</dbReference>
<feature type="domain" description="Trimeric autotransporter adhesin YadA-like head" evidence="14">
    <location>
        <begin position="217"/>
        <end position="240"/>
    </location>
</feature>
<evidence type="ECO:0000256" key="9">
    <source>
        <dbReference type="ARBA" id="ARBA00023136"/>
    </source>
</evidence>
<evidence type="ECO:0000256" key="5">
    <source>
        <dbReference type="ARBA" id="ARBA00022452"/>
    </source>
</evidence>
<accession>A0A654KHH7</accession>
<dbReference type="Gene3D" id="3.30.1300.30">
    <property type="entry name" value="GSPII I/J protein-like"/>
    <property type="match status" value="1"/>
</dbReference>
<dbReference type="GO" id="GO:0009279">
    <property type="term" value="C:cell outer membrane"/>
    <property type="evidence" value="ECO:0007669"/>
    <property type="project" value="UniProtKB-SubCell"/>
</dbReference>
<evidence type="ECO:0000313" key="18">
    <source>
        <dbReference type="Proteomes" id="UP000007472"/>
    </source>
</evidence>
<keyword evidence="9 12" id="KW-0472">Membrane</keyword>
<dbReference type="KEGG" id="teq:TEQUI_0951"/>
<dbReference type="Gene3D" id="2.150.10.10">
    <property type="entry name" value="Serralysin-like metalloprotease, C-terminal"/>
    <property type="match status" value="3"/>
</dbReference>
<gene>
    <name evidence="17" type="ordered locus">TEQUI_0951</name>
</gene>
<dbReference type="GO" id="GO:0015031">
    <property type="term" value="P:protein transport"/>
    <property type="evidence" value="ECO:0007669"/>
    <property type="project" value="UniProtKB-KW"/>
</dbReference>
<keyword evidence="12" id="KW-1133">Transmembrane helix</keyword>
<feature type="transmembrane region" description="Helical" evidence="12">
    <location>
        <begin position="34"/>
        <end position="52"/>
    </location>
</feature>
<keyword evidence="7" id="KW-0732">Signal</keyword>
<keyword evidence="8" id="KW-0653">Protein transport</keyword>
<name>A0A654KHH7_TAYEM</name>
<keyword evidence="10" id="KW-0998">Cell outer membrane</keyword>
<dbReference type="EMBL" id="CP002456">
    <property type="protein sequence ID" value="ADU91881.1"/>
    <property type="molecule type" value="Genomic_DNA"/>
</dbReference>
<dbReference type="CDD" id="cd12820">
    <property type="entry name" value="LbR_YadA-like"/>
    <property type="match status" value="3"/>
</dbReference>
<dbReference type="InterPro" id="IPR008640">
    <property type="entry name" value="Adhesin_Head_dom"/>
</dbReference>
<keyword evidence="5" id="KW-1134">Transmembrane beta strand</keyword>
<evidence type="ECO:0000256" key="4">
    <source>
        <dbReference type="ARBA" id="ARBA00022448"/>
    </source>
</evidence>
<evidence type="ECO:0000313" key="17">
    <source>
        <dbReference type="EMBL" id="ADU91881.1"/>
    </source>
</evidence>
<dbReference type="Pfam" id="PF13018">
    <property type="entry name" value="ESPR"/>
    <property type="match status" value="1"/>
</dbReference>
<proteinExistence type="inferred from homology"/>
<feature type="domain" description="Trimeric autotransporter adhesin YadA-like stalk" evidence="15">
    <location>
        <begin position="642"/>
        <end position="677"/>
    </location>
</feature>
<evidence type="ECO:0000259" key="14">
    <source>
        <dbReference type="Pfam" id="PF05658"/>
    </source>
</evidence>
<dbReference type="Proteomes" id="UP000007472">
    <property type="component" value="Chromosome"/>
</dbReference>
<evidence type="ECO:0000256" key="11">
    <source>
        <dbReference type="SAM" id="MobiDB-lite"/>
    </source>
</evidence>
<evidence type="ECO:0000256" key="8">
    <source>
        <dbReference type="ARBA" id="ARBA00022927"/>
    </source>
</evidence>
<feature type="domain" description="Trimeric autotransporter adhesin YadA-like head" evidence="14">
    <location>
        <begin position="358"/>
        <end position="378"/>
    </location>
</feature>
<comment type="similarity">
    <text evidence="3">Belongs to the autotransporter-2 (AT-2) (TC 1.B.40) family.</text>
</comment>
<evidence type="ECO:0000256" key="3">
    <source>
        <dbReference type="ARBA" id="ARBA00005848"/>
    </source>
</evidence>
<evidence type="ECO:0000256" key="10">
    <source>
        <dbReference type="ARBA" id="ARBA00023237"/>
    </source>
</evidence>
<reference evidence="17 18" key="1">
    <citation type="journal article" date="2011" name="J. Bacteriol.">
        <title>Genome sequence of Taylorella equigenitalis MCE9, the causative agent of contagious equine metritis.</title>
        <authorList>
            <person name="Hebert L."/>
            <person name="Moumen B."/>
            <person name="Duquesne F."/>
            <person name="Breuil M.F."/>
            <person name="Laugier C."/>
            <person name="Batto J.M."/>
            <person name="Renault P."/>
            <person name="Petry S."/>
        </authorList>
    </citation>
    <scope>NUCLEOTIDE SEQUENCE [LARGE SCALE GENOMIC DNA]</scope>
    <source>
        <strain evidence="17 18">MCE9</strain>
    </source>
</reference>
<dbReference type="Pfam" id="PF05662">
    <property type="entry name" value="YadA_stalk"/>
    <property type="match status" value="1"/>
</dbReference>
<evidence type="ECO:0000256" key="2">
    <source>
        <dbReference type="ARBA" id="ARBA00004442"/>
    </source>
</evidence>
<keyword evidence="4" id="KW-0813">Transport</keyword>
<sequence length="2636" mass="268744">MNTIFKTIYNEVLGAWVAVSEITKTGGKKSKNKMLSTAIIVTIAGGASVSFAQTTVPDNKNNVVDGGKSVAVGEENKVYGGASLGFGTQNLIGFTDAKAGNALVAGFRNISTANYSTAIGSNNMSTSVDSLAFGKGNFTGDFTKFSAIRTKAGTGANQPGNGGTWNALETKLNETVAKYNLTAISAANLKEMQAIGVQNLAINLGALAFGNRNISAGQRSIAIGNESVALKNNSTALGYKNLVNGIVANAFGAQNTVEAHNGLAVGVGNKVTGLYGISIGNASVTGADLTTLQNISTVSGVHSISLGNSNAVKGQYALVVGKSSRAYLDNSIAIGSKSISKGLNSTAIGSTAQAMNASSLAVGHNAISLGDKSVSIGNAQSLEKSTTAIGSNAKAWVFHSTAIGNTSEARGESSLAVGQNNKSYVAHSFSAGDWNSIKGRYAGSFGYHNNINNHGSYSYGNENTIDSNLSMAIGSSNNINSSADRTFILGRGINATHQNSVILGNKSESKAATAISSAKISGLSVTSFAGVGNAEYGVVSVGSNIKKEYFKDDLFTKNGNDPALKKRNSPEYIEYLAKIAFKKQELIKARLTDNPDADISDITDDYAIAKIKEGDANFKEPEWTPKLNQDQLNAAHKLGPRQIVNVAAGAVNENSTDAINGSQLFQVAKAIIDNGIKVQGDAGNAKTVKIGETVRIEGNASWADTDQGNNIATNTTGTGIMIGLKKALTGMTSGDFGGTVINADGVKVADNIKLADAGLTVGSVVIKPNKATVSGLQNPTANDEAVNLGYLTTKLTDLTNGGIKFTGNDGGDHTLKLGQKITIKGTANYADTDGGANIATQASDGQLLIGLKKALTGLTSVAIENGPTLSNAGIDAGGKPISNLKPATDTSGPNDAANVQYVKDKVEALKNAGYTLTGDSGTTGVKPIGSSIAFTGDANISTAASGTGVAIALKPNLTGLTSGTFGDTVINGDGVKVADNIKLADDGLTAGNVRIDPASNKITGLEAPTDDKDAVNKKFLDDAVKGLADGGIKFTGNDGGDHTLKLGQKITIKGTANYADTDGGANIATQASDGQLLIGLKKALTGLTSVAIENGPTLSNAGIDAGGKPISNLKPATDTSGPNDAANVQYVKDAVKGLTDSGYTLKGDADATQLFKVGSTIAFTGDANITSTVSANGISLALKPDLTGLTSGTFGDTVINGDGVKVADNIKLADDGLTAGNVRIDPTSNKITGLEAPTDDKDAVNKKFLDDAVKGLTDGGIKFTGNDGGDHTLKLGQKITIKGLANYADTDGGANIATQASDGQLLIGLKKALTGLTSFTTEGGTVLDDTGLAVKDGPSVKKDGIDAGGKKISNLKPADENSADNDAANVKFVKDAVKGLTDSGYTLKGDADATQLFKVGSTIAFTGDANITSTVSANGISLALKPDLTGLTSGTFGDTVINGDGVKVTDNIKLADDGLTAGNVRIDPASNKITGLEAPTDDKDAVNKKFLDDAVKGLTNGGIKFTGNDGGDHTLKLGQKITIKGTANYADTDGGANIATQASDGQLLIGLKKALTGLTSVAIENGPTLSNAGIDAGGKPISNLKPATDTSGPNDAANVQYVKDKVDALKNEGYTLTGDSGTTGVKPIGSSIAFTGDENLTTTASNTGVAIALNKSLQNMQSVAIANGPILNADGLKINDNVKLGSDGLTAGNVRIDPASNKITGLEAPTDDKDAVNKKYVDDHITNLNNNPLTFETNDGSTPKKLGDTLKIKGSDSNATKDNFDLSNIMTWIDENGVLRIGIRKSLELSSIKASDGAGKSATLNPDSLVFEGVDGKNGADGTVTMKVTTTGPADVKGNTLNRLSLNDVSIATLNDGFKYAGNVGGPISVTLNQTINIQGATANTNAKLFDGGKNVMTEVAQDGDGVKYTVAIKKSPEFENVTLTGTPAEGSTVAKPGKLAIQDGANKDKIIATVDGKGNSEIALKGASDKDIVKIGADSDSNGKVSVIGKDGANSIDLKHDGLAIKDASGTSNLGTNAQGTGGVEDLVANASAKKRRLTHTVDGKTEEIATLNDGLIVKGNTTDKAGVKLNNAVKVAGADSNTKWEDFDGGENIMTKVETVNSETVIRVAMKKDLKLKDGNFGGDGKDGSVTVSNGDGTETVSINPDKINFTGVPGKDGQPAVNVGIQMSQDVPNHVDGTKPATRLQVVNGDQVDHVATMNDGLKFSANTGEDSANKLNTTVNIKGDTANTNWSEFDLGKNIMTKIEANEKGETDITVALKRDIAVDTAVVGTAPVEAKDGQPAIAGKDGNITVVNKNGKTAIVINSAGVTGPEIAVNKPDSAEGTKLTTNGLEISKNGPDATKPTKAVVSIAPNGVPSVSEDASSSKPRLTLASGGKTESIATMNDGLKFQGDVESVDKLLSNTLTMVGGETDEKKLTTVEADKNIGVIVKDVADAGSRAPADKVMQVRLAKKLKGLESAEFKPVDAGGNATGQSIMIGAGGVTVTKGGNTASFSEDGLRVGENGPSMTSNGINAGGMPVTNVGTPIKANDAATKGYVDAELAKQQNQLGNNIEEVRKDALGASAMAIATAGLPQAYIPGKSAFAVAGGAVKGHSAFAMGISTISDSGKWILKGTVSGDGRTQVGGSIGAAYQW</sequence>
<evidence type="ECO:0000256" key="7">
    <source>
        <dbReference type="ARBA" id="ARBA00022729"/>
    </source>
</evidence>
<feature type="region of interest" description="Disordered" evidence="11">
    <location>
        <begin position="2358"/>
        <end position="2380"/>
    </location>
</feature>
<dbReference type="SUPFAM" id="SSF54523">
    <property type="entry name" value="Pili subunits"/>
    <property type="match status" value="1"/>
</dbReference>
<feature type="domain" description="Trimeric autotransporter adhesin YadA-like C-terminal membrane anchor" evidence="13">
    <location>
        <begin position="2576"/>
        <end position="2636"/>
    </location>
</feature>
<feature type="domain" description="Trimeric autotransporter adhesin YadA-like head" evidence="14">
    <location>
        <begin position="314"/>
        <end position="338"/>
    </location>
</feature>
<keyword evidence="6 12" id="KW-0812">Transmembrane</keyword>
<protein>
    <submittedName>
        <fullName evidence="17">Hemagluttinin domain protein</fullName>
    </submittedName>
</protein>
<dbReference type="InterPro" id="IPR011049">
    <property type="entry name" value="Serralysin-like_metalloprot_C"/>
</dbReference>
<dbReference type="InterPro" id="IPR024973">
    <property type="entry name" value="ESPR"/>
</dbReference>
<feature type="domain" description="ESPR" evidence="16">
    <location>
        <begin position="1"/>
        <end position="45"/>
    </location>
</feature>
<evidence type="ECO:0000256" key="1">
    <source>
        <dbReference type="ARBA" id="ARBA00004241"/>
    </source>
</evidence>
<dbReference type="InterPro" id="IPR005594">
    <property type="entry name" value="YadA_C"/>
</dbReference>
<dbReference type="Pfam" id="PF05658">
    <property type="entry name" value="YadA_head"/>
    <property type="match status" value="4"/>
</dbReference>